<dbReference type="AlphaFoldDB" id="A0A9W9UMP0"/>
<protein>
    <submittedName>
        <fullName evidence="1">Uncharacterized protein</fullName>
    </submittedName>
</protein>
<keyword evidence="2" id="KW-1185">Reference proteome</keyword>
<proteinExistence type="predicted"/>
<organism evidence="1 2">
    <name type="scientific">Penicillium brevicompactum</name>
    <dbReference type="NCBI Taxonomy" id="5074"/>
    <lineage>
        <taxon>Eukaryota</taxon>
        <taxon>Fungi</taxon>
        <taxon>Dikarya</taxon>
        <taxon>Ascomycota</taxon>
        <taxon>Pezizomycotina</taxon>
        <taxon>Eurotiomycetes</taxon>
        <taxon>Eurotiomycetidae</taxon>
        <taxon>Eurotiales</taxon>
        <taxon>Aspergillaceae</taxon>
        <taxon>Penicillium</taxon>
    </lineage>
</organism>
<sequence length="161" mass="18557">MPNTFELMASLPPCKRQASVFQDHRGNHITDPSDEEAYWWVTVTLPDHILEGTQTDEQIMHRVYKTISIEKKTGLRNIEIGHRALHGQGKRCISLPVQRTVLTPQEIMIQAEILAFWWLEQIQKPRIFLDQFMIFTAKGGFHGDCLDLPLDWGKPSFAGPY</sequence>
<dbReference type="EMBL" id="JAPZBR010000006">
    <property type="protein sequence ID" value="KAJ5350768.1"/>
    <property type="molecule type" value="Genomic_DNA"/>
</dbReference>
<reference evidence="1" key="2">
    <citation type="journal article" date="2023" name="IMA Fungus">
        <title>Comparative genomic study of the Penicillium genus elucidates a diverse pangenome and 15 lateral gene transfer events.</title>
        <authorList>
            <person name="Petersen C."/>
            <person name="Sorensen T."/>
            <person name="Nielsen M.R."/>
            <person name="Sondergaard T.E."/>
            <person name="Sorensen J.L."/>
            <person name="Fitzpatrick D.A."/>
            <person name="Frisvad J.C."/>
            <person name="Nielsen K.L."/>
        </authorList>
    </citation>
    <scope>NUCLEOTIDE SEQUENCE</scope>
    <source>
        <strain evidence="1">IBT 35675</strain>
    </source>
</reference>
<gene>
    <name evidence="1" type="ORF">N7541_008495</name>
</gene>
<comment type="caution">
    <text evidence="1">The sequence shown here is derived from an EMBL/GenBank/DDBJ whole genome shotgun (WGS) entry which is preliminary data.</text>
</comment>
<reference evidence="1" key="1">
    <citation type="submission" date="2022-12" db="EMBL/GenBank/DDBJ databases">
        <authorList>
            <person name="Petersen C."/>
        </authorList>
    </citation>
    <scope>NUCLEOTIDE SEQUENCE</scope>
    <source>
        <strain evidence="1">IBT 35675</strain>
    </source>
</reference>
<evidence type="ECO:0000313" key="1">
    <source>
        <dbReference type="EMBL" id="KAJ5350768.1"/>
    </source>
</evidence>
<dbReference type="Proteomes" id="UP001148299">
    <property type="component" value="Unassembled WGS sequence"/>
</dbReference>
<name>A0A9W9UMP0_PENBR</name>
<accession>A0A9W9UMP0</accession>
<evidence type="ECO:0000313" key="2">
    <source>
        <dbReference type="Proteomes" id="UP001148299"/>
    </source>
</evidence>